<evidence type="ECO:0000313" key="3">
    <source>
        <dbReference type="Proteomes" id="UP000039865"/>
    </source>
</evidence>
<name>A0A078AKM1_STYLE</name>
<organism evidence="2 3">
    <name type="scientific">Stylonychia lemnae</name>
    <name type="common">Ciliate</name>
    <dbReference type="NCBI Taxonomy" id="5949"/>
    <lineage>
        <taxon>Eukaryota</taxon>
        <taxon>Sar</taxon>
        <taxon>Alveolata</taxon>
        <taxon>Ciliophora</taxon>
        <taxon>Intramacronucleata</taxon>
        <taxon>Spirotrichea</taxon>
        <taxon>Stichotrichia</taxon>
        <taxon>Sporadotrichida</taxon>
        <taxon>Oxytrichidae</taxon>
        <taxon>Stylonychinae</taxon>
        <taxon>Stylonychia</taxon>
    </lineage>
</organism>
<feature type="compositionally biased region" description="Polar residues" evidence="1">
    <location>
        <begin position="882"/>
        <end position="891"/>
    </location>
</feature>
<feature type="region of interest" description="Disordered" evidence="1">
    <location>
        <begin position="396"/>
        <end position="416"/>
    </location>
</feature>
<keyword evidence="3" id="KW-1185">Reference proteome</keyword>
<dbReference type="EMBL" id="CCKQ01010476">
    <property type="protein sequence ID" value="CDW81992.1"/>
    <property type="molecule type" value="Genomic_DNA"/>
</dbReference>
<sequence length="917" mass="106997">MAARQSFIQQEKDFDFSALYQSMGDIRKSLWNLSRQDQNFKKKLSGSHGHYFNHLMTGKRAEQTDGRIFGQSADSRNQRLNSGIQQLVIQRDQKSQKEKVQTEENESRQKLNLFVREYVQQNDSQESDSDLKSKGLVIMNKLTENLGNMIQSRNDVDKKSSTQNHIQQLQKLKALQNQKQINELIEKFKKQVQQTFGQQSGVNGSPRTYTDPTKLNLANNEWLQLILKTDLHFMSYQCFKILLGNEEIMIPIARELQALHGYDKFTRQDLEDTIMQSDKDLFVQFRDKFISFDQLKARIAERQGLAKYTVYDDIKDTLHPSITQNLDKYDQTMKLLFKNKDKIEVSDLLRPLEAWEVNPKCLKSIQYVHKKKFKQSLNLNNQRIIVNQLRSLTEVPTNRKSEKDKNASVDATSRQMTKENLLNSAKDNQNIILVNKFQQQQQSQKTTKHYLKGEKLTGQRRLIKQYKDLHQQHQQLIKSSVAFYSSKNVEKQKHQSFIGATDYNFYQDLQNQRIDKDASQNQIYKSTNRDSVNQDQSQNNMGKERLAVIMREKEHKELQERRKSLLFLKQLELAGANIHVDNSKKKLLQMDDDLEIAIREDLMSVDDVSILVTDNKELSFHQEIEKRNKQYKQLKSSFAMAKNVKLQKFTTQDQTKQSQRQNKLKFANVSQSPIEDAQSTELYTPQSYDINASPYLTNPTVMKDLNYTRNSVYSNFNTSDEYSASRMEMMVSKLKHRVQQYQRSKSGQFTYRNQRIQGSVTEKIQNFAEYYGIPVSRQQNYNNQQVHNKTQRTLQQKIVQPMKRELEMSMNMEQLDTGIKTDSLIDTITNSRQNLFNGGSVRQSRNAGFTNTSMDIASKSRLKDTKGDYRTNAMVHRINKLNSLRTSQQSKRGADTASLKNDEPRPNSNVMINENIL</sequence>
<dbReference type="Proteomes" id="UP000039865">
    <property type="component" value="Unassembled WGS sequence"/>
</dbReference>
<dbReference type="InParanoid" id="A0A078AKM1"/>
<reference evidence="2 3" key="1">
    <citation type="submission" date="2014-06" db="EMBL/GenBank/DDBJ databases">
        <authorList>
            <person name="Swart Estienne"/>
        </authorList>
    </citation>
    <scope>NUCLEOTIDE SEQUENCE [LARGE SCALE GENOMIC DNA]</scope>
    <source>
        <strain evidence="2 3">130c</strain>
    </source>
</reference>
<dbReference type="AlphaFoldDB" id="A0A078AKM1"/>
<evidence type="ECO:0000313" key="2">
    <source>
        <dbReference type="EMBL" id="CDW81992.1"/>
    </source>
</evidence>
<gene>
    <name evidence="2" type="primary">Contig13966.g14902</name>
    <name evidence="2" type="ORF">STYLEM_11017</name>
</gene>
<evidence type="ECO:0000256" key="1">
    <source>
        <dbReference type="SAM" id="MobiDB-lite"/>
    </source>
</evidence>
<feature type="compositionally biased region" description="Polar residues" evidence="1">
    <location>
        <begin position="906"/>
        <end position="917"/>
    </location>
</feature>
<protein>
    <submittedName>
        <fullName evidence="2">Uncharacterized protein</fullName>
    </submittedName>
</protein>
<feature type="compositionally biased region" description="Basic and acidic residues" evidence="1">
    <location>
        <begin position="397"/>
        <end position="407"/>
    </location>
</feature>
<dbReference type="OrthoDB" id="10658613at2759"/>
<feature type="region of interest" description="Disordered" evidence="1">
    <location>
        <begin position="882"/>
        <end position="917"/>
    </location>
</feature>
<proteinExistence type="predicted"/>
<accession>A0A078AKM1</accession>